<dbReference type="InterPro" id="IPR021400">
    <property type="entry name" value="DUF3039"/>
</dbReference>
<evidence type="ECO:0000313" key="2">
    <source>
        <dbReference type="Proteomes" id="UP000029096"/>
    </source>
</evidence>
<name>A0A086ZE13_9BIFI</name>
<keyword evidence="2" id="KW-1185">Reference proteome</keyword>
<dbReference type="eggNOG" id="ENOG5032ASH">
    <property type="taxonomic scope" value="Bacteria"/>
</dbReference>
<dbReference type="Proteomes" id="UP000029096">
    <property type="component" value="Unassembled WGS sequence"/>
</dbReference>
<evidence type="ECO:0000313" key="1">
    <source>
        <dbReference type="EMBL" id="KFI44763.1"/>
    </source>
</evidence>
<reference evidence="1 2" key="1">
    <citation type="submission" date="2014-03" db="EMBL/GenBank/DDBJ databases">
        <title>Genomics of Bifidobacteria.</title>
        <authorList>
            <person name="Ventura M."/>
            <person name="Milani C."/>
            <person name="Lugli G.A."/>
        </authorList>
    </citation>
    <scope>NUCLEOTIDE SEQUENCE [LARGE SCALE GENOMIC DNA]</scope>
    <source>
        <strain evidence="1 2">DSM 22767</strain>
    </source>
</reference>
<dbReference type="AlphaFoldDB" id="A0A086ZE13"/>
<dbReference type="EMBL" id="JGYP01000005">
    <property type="protein sequence ID" value="KFI44763.1"/>
    <property type="molecule type" value="Genomic_DNA"/>
</dbReference>
<gene>
    <name evidence="1" type="ORF">BBOH_1489</name>
</gene>
<dbReference type="Pfam" id="PF11238">
    <property type="entry name" value="DUF3039"/>
    <property type="match status" value="1"/>
</dbReference>
<organism evidence="1 2">
    <name type="scientific">Bifidobacterium bohemicum DSM 22767</name>
    <dbReference type="NCBI Taxonomy" id="1437606"/>
    <lineage>
        <taxon>Bacteria</taxon>
        <taxon>Bacillati</taxon>
        <taxon>Actinomycetota</taxon>
        <taxon>Actinomycetes</taxon>
        <taxon>Bifidobacteriales</taxon>
        <taxon>Bifidobacteriaceae</taxon>
        <taxon>Bifidobacterium</taxon>
    </lineage>
</organism>
<proteinExistence type="predicted"/>
<protein>
    <submittedName>
        <fullName evidence="1">Uncharacterized protein</fullName>
    </submittedName>
</protein>
<accession>A0A086ZE13</accession>
<comment type="caution">
    <text evidence="1">The sequence shown here is derived from an EMBL/GenBank/DDBJ whole genome shotgun (WGS) entry which is preliminary data.</text>
</comment>
<sequence>MRSVRPTLRALQQLRCLPADLFLSEAPWPRLKRNITHRERNPFLDIDLSSLDHRLLHAANSIVDKGFASDRYKAASRTAERPVYEVRDHSSGCRGAMILDDNGDPWLVYAGYHDWSDAKVAAALKKSRSRYWMPNEKDFAIREAEDAWLASKRLAADTLDALIIGIHNALLSPNETVECGITDHNGSEQRLEVQVISGKGQPLNLDESGDQEAYITVSILSGPNDYESRQTLQRAISYLKPKSLEYNVIQSDGSLYMEVTVSEAIIAQLFASVVLSSSEQKPSRLSFTPYEAQPCLHYIRKESLIPSMVYGKAALSLCGVWFIPSQDESSGKPICKDCEKIEPVFNGLHQVKLE</sequence>